<proteinExistence type="predicted"/>
<evidence type="ECO:0000313" key="2">
    <source>
        <dbReference type="Proteomes" id="UP001172687"/>
    </source>
</evidence>
<protein>
    <submittedName>
        <fullName evidence="1">SAM-dependent methyltransferase</fullName>
    </submittedName>
</protein>
<name>A0ABT8HQ16_MYCAO</name>
<dbReference type="Proteomes" id="UP001172687">
    <property type="component" value="Unassembled WGS sequence"/>
</dbReference>
<keyword evidence="1" id="KW-0489">Methyltransferase</keyword>
<dbReference type="GO" id="GO:0032259">
    <property type="term" value="P:methylation"/>
    <property type="evidence" value="ECO:0007669"/>
    <property type="project" value="UniProtKB-KW"/>
</dbReference>
<evidence type="ECO:0000313" key="1">
    <source>
        <dbReference type="EMBL" id="MDN4522605.1"/>
    </source>
</evidence>
<dbReference type="GO" id="GO:0008168">
    <property type="term" value="F:methyltransferase activity"/>
    <property type="evidence" value="ECO:0007669"/>
    <property type="project" value="UniProtKB-KW"/>
</dbReference>
<sequence length="215" mass="23236">MREDAYSDLHWYQWHSRYDDLESDDTDRLEVVQEVLASVLDTAPSGALAAVSVCAGQARDLLPVLIHHPRGHDVSARLVELDPLNASFLHGAIGSTGLTGIDLVVGDGGEINSYHGALPADLVLLAGVFAHIDMLDVHRTIASLPAFCRPGGVVVWSSYGPGMINADAVLAQFESGAFQRHRVIHGTRADFLVAAHRYTGPRGEFPSGQRLFSFK</sequence>
<gene>
    <name evidence="1" type="ORF">QYF68_32985</name>
</gene>
<keyword evidence="2" id="KW-1185">Reference proteome</keyword>
<reference evidence="1" key="1">
    <citation type="submission" date="2023-07" db="EMBL/GenBank/DDBJ databases">
        <title>Degradation of tert-butanol by M. austroafricanum TBA100.</title>
        <authorList>
            <person name="Helbich S."/>
            <person name="Vainshtein Y."/>
        </authorList>
    </citation>
    <scope>NUCLEOTIDE SEQUENCE</scope>
    <source>
        <strain evidence="1">TBA100</strain>
    </source>
</reference>
<organism evidence="1 2">
    <name type="scientific">Mycolicibacterium austroafricanum</name>
    <name type="common">Mycobacterium austroafricanum</name>
    <dbReference type="NCBI Taxonomy" id="39687"/>
    <lineage>
        <taxon>Bacteria</taxon>
        <taxon>Bacillati</taxon>
        <taxon>Actinomycetota</taxon>
        <taxon>Actinomycetes</taxon>
        <taxon>Mycobacteriales</taxon>
        <taxon>Mycobacteriaceae</taxon>
        <taxon>Mycolicibacterium</taxon>
    </lineage>
</organism>
<dbReference type="Gene3D" id="3.40.50.150">
    <property type="entry name" value="Vaccinia Virus protein VP39"/>
    <property type="match status" value="1"/>
</dbReference>
<dbReference type="EMBL" id="JAUHTC010000101">
    <property type="protein sequence ID" value="MDN4522605.1"/>
    <property type="molecule type" value="Genomic_DNA"/>
</dbReference>
<dbReference type="SUPFAM" id="SSF53335">
    <property type="entry name" value="S-adenosyl-L-methionine-dependent methyltransferases"/>
    <property type="match status" value="1"/>
</dbReference>
<keyword evidence="1" id="KW-0808">Transferase</keyword>
<dbReference type="RefSeq" id="WP_208674588.1">
    <property type="nucleotide sequence ID" value="NZ_CP070380.1"/>
</dbReference>
<comment type="caution">
    <text evidence="1">The sequence shown here is derived from an EMBL/GenBank/DDBJ whole genome shotgun (WGS) entry which is preliminary data.</text>
</comment>
<accession>A0ABT8HQ16</accession>
<dbReference type="InterPro" id="IPR029063">
    <property type="entry name" value="SAM-dependent_MTases_sf"/>
</dbReference>